<reference evidence="3" key="1">
    <citation type="submission" date="2023-06" db="EMBL/GenBank/DDBJ databases">
        <authorList>
            <person name="Zeman M."/>
            <person name="Kubasova T."/>
            <person name="Jahodarova E."/>
            <person name="Nykrynova M."/>
            <person name="Rychlik I."/>
        </authorList>
    </citation>
    <scope>NUCLEOTIDE SEQUENCE</scope>
    <source>
        <strain evidence="3">ET15</strain>
        <strain evidence="2">ET37</strain>
    </source>
</reference>
<keyword evidence="4" id="KW-1185">Reference proteome</keyword>
<dbReference type="NCBIfam" id="NF007714">
    <property type="entry name" value="PRK10410.1-2"/>
    <property type="match status" value="1"/>
</dbReference>
<dbReference type="EMBL" id="JAUEIE010000001">
    <property type="protein sequence ID" value="MDN0021533.1"/>
    <property type="molecule type" value="Genomic_DNA"/>
</dbReference>
<accession>A0AAW7JFG2</accession>
<proteinExistence type="predicted"/>
<dbReference type="Pfam" id="PF11756">
    <property type="entry name" value="YgbA_NO"/>
    <property type="match status" value="1"/>
</dbReference>
<name>A0AAW7JFG2_9BACT</name>
<feature type="transmembrane region" description="Helical" evidence="1">
    <location>
        <begin position="80"/>
        <end position="97"/>
    </location>
</feature>
<evidence type="ECO:0000256" key="1">
    <source>
        <dbReference type="SAM" id="Phobius"/>
    </source>
</evidence>
<dbReference type="EMBL" id="JAUEIF010000001">
    <property type="protein sequence ID" value="MDN0024030.1"/>
    <property type="molecule type" value="Genomic_DNA"/>
</dbReference>
<dbReference type="Proteomes" id="UP001167831">
    <property type="component" value="Unassembled WGS sequence"/>
</dbReference>
<keyword evidence="1" id="KW-1133">Transmembrane helix</keyword>
<dbReference type="InterPro" id="IPR020483">
    <property type="entry name" value="Uncharacterised_YgbA"/>
</dbReference>
<evidence type="ECO:0000313" key="3">
    <source>
        <dbReference type="EMBL" id="MDN0024030.1"/>
    </source>
</evidence>
<evidence type="ECO:0000313" key="5">
    <source>
        <dbReference type="Proteomes" id="UP001168478"/>
    </source>
</evidence>
<keyword evidence="1" id="KW-0472">Membrane</keyword>
<dbReference type="RefSeq" id="WP_068856887.1">
    <property type="nucleotide sequence ID" value="NZ_CALUKV010000006.1"/>
</dbReference>
<dbReference type="AlphaFoldDB" id="A0AAW7JFG2"/>
<keyword evidence="1" id="KW-0812">Transmembrane</keyword>
<reference evidence="3" key="2">
    <citation type="submission" date="2023-08" db="EMBL/GenBank/DDBJ databases">
        <title>Identification and characterization of horizontal gene transfer across gut microbiota members of farm animals based on homology search.</title>
        <authorList>
            <person name="Schwarzerova J."/>
            <person name="Nykrynova M."/>
            <person name="Jureckova K."/>
            <person name="Cejkova D."/>
            <person name="Rychlik I."/>
        </authorList>
    </citation>
    <scope>NUCLEOTIDE SEQUENCE</scope>
    <source>
        <strain evidence="3">ET15</strain>
        <strain evidence="2">ET37</strain>
    </source>
</reference>
<evidence type="ECO:0000313" key="4">
    <source>
        <dbReference type="Proteomes" id="UP001167831"/>
    </source>
</evidence>
<comment type="caution">
    <text evidence="3">The sequence shown here is derived from an EMBL/GenBank/DDBJ whole genome shotgun (WGS) entry which is preliminary data.</text>
</comment>
<sequence>MKKNRIEREKRTVRMMVELYCRHRLHLKEMPEEYVRLCDYASARLSRCRYGESKRACQYCKTHCYAPTQREMIRRVMRWTGPRMIFFAPLAAIRHMLGR</sequence>
<protein>
    <submittedName>
        <fullName evidence="3">Nitrous oxide-stimulated promoter family protein</fullName>
    </submittedName>
</protein>
<dbReference type="Proteomes" id="UP001168478">
    <property type="component" value="Unassembled WGS sequence"/>
</dbReference>
<evidence type="ECO:0000313" key="2">
    <source>
        <dbReference type="EMBL" id="MDN0021533.1"/>
    </source>
</evidence>
<organism evidence="3 5">
    <name type="scientific">Leyella lascolaii</name>
    <dbReference type="NCBI Taxonomy" id="1776379"/>
    <lineage>
        <taxon>Bacteria</taxon>
        <taxon>Pseudomonadati</taxon>
        <taxon>Bacteroidota</taxon>
        <taxon>Bacteroidia</taxon>
        <taxon>Bacteroidales</taxon>
        <taxon>Prevotellaceae</taxon>
        <taxon>Leyella</taxon>
    </lineage>
</organism>
<gene>
    <name evidence="2" type="ORF">QVN81_00615</name>
    <name evidence="3" type="ORF">QVN84_00610</name>
</gene>